<dbReference type="InterPro" id="IPR001279">
    <property type="entry name" value="Metallo-B-lactamas"/>
</dbReference>
<feature type="transmembrane region" description="Helical" evidence="6">
    <location>
        <begin position="352"/>
        <end position="369"/>
    </location>
</feature>
<dbReference type="Pfam" id="PF13567">
    <property type="entry name" value="DUF4131"/>
    <property type="match status" value="1"/>
</dbReference>
<comment type="subcellular location">
    <subcellularLocation>
        <location evidence="1">Cell membrane</location>
        <topology evidence="1">Multi-pass membrane protein</topology>
    </subcellularLocation>
</comment>
<keyword evidence="4 6" id="KW-1133">Transmembrane helix</keyword>
<dbReference type="Gene3D" id="3.60.15.10">
    <property type="entry name" value="Ribonuclease Z/Hydroxyacylglutathione hydrolase-like"/>
    <property type="match status" value="1"/>
</dbReference>
<name>A0A1G9A155_9GAMM</name>
<dbReference type="AlphaFoldDB" id="A0A1G9A155"/>
<feature type="transmembrane region" description="Helical" evidence="6">
    <location>
        <begin position="455"/>
        <end position="479"/>
    </location>
</feature>
<feature type="transmembrane region" description="Helical" evidence="6">
    <location>
        <begin position="61"/>
        <end position="78"/>
    </location>
</feature>
<dbReference type="STRING" id="658219.SAMN05216212_1822"/>
<keyword evidence="9" id="KW-1185">Reference proteome</keyword>
<sequence length="817" mass="86615">MASTAEGNRHLIPGSPAGILWAYSLGVGATGCLPELPQWPLWLLASGSLLLLAWLLRPLRSLLPLALALVLGASWALWHNHRALADRLPMAQHSADFLLPVEVVSLPRRGGGGARDSAPASPADLRFTARVLAREAAWPVPDSFAGQRLLLTWYRAPPDVVGKLTGGSAWLLPVRLKRPRGTVNPHAFDYEGWLLREGIYATGYVRPADGEPRLLGQRRGVAAWRQGLRERLERQGPPRLELVSALLLGDRGGLAREDQRLLRSTGTAHLVAISGLHVGMVAGFFLLASGILVRGLGAAGLRCFAGLPAACALAAAGLYTLLAGAPLSAQRALVMTAIFLLALIWRRRLSGWLAYALALAVVLTLQPLAIFSPGFWLSFIAVAALMLAFAGRRKVGQGKQPGPVRRGLRWLADMTRGQWAVTLGLLVPSLYLFSGASAIALGVNLVAIPWVGFGILPLLMLGTLFGDSVIGITLVGLAGEQLDQLMALLGYLDGAGAWQPMGFVAGVAGLALSAIALLILSLPRGVPGRHIGWTFVLLVAVPATFPARQWGGGLQVTIFDVGQGLAVLVAADGDYLLYDAGPSSRSGWNAGEAILVPYLLEEGVGALDTLVVSHGDRDHRGGLGGVLAGVPVATLLAPGTLADRLEPPPATDASACLAGQEIGRGGLTARVLWPMAPSVSGEENDHSCVLLLEWRSRRILLAGDISAAVEKQLLASNPGFEPVDLVVAPHHGSRTSSSPGFVYWARPRSVVFSAGFRHHFGHPHPDVVARYREAGAKLFNTADTGALEFSWDGVNAEPSVKTARSFPRFWLLQSVKK</sequence>
<reference evidence="9" key="1">
    <citation type="submission" date="2016-10" db="EMBL/GenBank/DDBJ databases">
        <authorList>
            <person name="Varghese N."/>
            <person name="Submissions S."/>
        </authorList>
    </citation>
    <scope>NUCLEOTIDE SEQUENCE [LARGE SCALE GENOMIC DNA]</scope>
    <source>
        <strain evidence="9">CGMCC 1.10658</strain>
    </source>
</reference>
<dbReference type="SUPFAM" id="SSF56281">
    <property type="entry name" value="Metallo-hydrolase/oxidoreductase"/>
    <property type="match status" value="1"/>
</dbReference>
<evidence type="ECO:0000256" key="3">
    <source>
        <dbReference type="ARBA" id="ARBA00022692"/>
    </source>
</evidence>
<keyword evidence="3 6" id="KW-0812">Transmembrane</keyword>
<feature type="transmembrane region" description="Helical" evidence="6">
    <location>
        <begin position="39"/>
        <end position="56"/>
    </location>
</feature>
<accession>A0A1G9A155</accession>
<dbReference type="PANTHER" id="PTHR30619">
    <property type="entry name" value="DNA INTERNALIZATION/COMPETENCE PROTEIN COMEC/REC2"/>
    <property type="match status" value="1"/>
</dbReference>
<evidence type="ECO:0000256" key="6">
    <source>
        <dbReference type="SAM" id="Phobius"/>
    </source>
</evidence>
<dbReference type="InterPro" id="IPR025405">
    <property type="entry name" value="DUF4131"/>
</dbReference>
<evidence type="ECO:0000313" key="8">
    <source>
        <dbReference type="EMBL" id="SDK21098.1"/>
    </source>
</evidence>
<proteinExistence type="predicted"/>
<gene>
    <name evidence="8" type="ORF">SAMN05216212_1822</name>
</gene>
<dbReference type="GO" id="GO:0030420">
    <property type="term" value="P:establishment of competence for transformation"/>
    <property type="evidence" value="ECO:0007669"/>
    <property type="project" value="InterPro"/>
</dbReference>
<dbReference type="InterPro" id="IPR052159">
    <property type="entry name" value="Competence_DNA_uptake"/>
</dbReference>
<dbReference type="InterPro" id="IPR004477">
    <property type="entry name" value="ComEC_N"/>
</dbReference>
<dbReference type="InterPro" id="IPR004797">
    <property type="entry name" value="Competence_ComEC/Rec2"/>
</dbReference>
<feature type="transmembrane region" description="Helical" evidence="6">
    <location>
        <begin position="500"/>
        <end position="522"/>
    </location>
</feature>
<dbReference type="CDD" id="cd07731">
    <property type="entry name" value="ComA-like_MBL-fold"/>
    <property type="match status" value="1"/>
</dbReference>
<feature type="transmembrane region" description="Helical" evidence="6">
    <location>
        <begin position="375"/>
        <end position="391"/>
    </location>
</feature>
<dbReference type="NCBIfam" id="TIGR00360">
    <property type="entry name" value="ComEC_N-term"/>
    <property type="match status" value="1"/>
</dbReference>
<dbReference type="NCBIfam" id="TIGR00361">
    <property type="entry name" value="ComEC_Rec2"/>
    <property type="match status" value="1"/>
</dbReference>
<keyword evidence="5 6" id="KW-0472">Membrane</keyword>
<feature type="transmembrane region" description="Helical" evidence="6">
    <location>
        <begin position="328"/>
        <end position="345"/>
    </location>
</feature>
<dbReference type="EMBL" id="FNFH01000003">
    <property type="protein sequence ID" value="SDK21098.1"/>
    <property type="molecule type" value="Genomic_DNA"/>
</dbReference>
<feature type="transmembrane region" description="Helical" evidence="6">
    <location>
        <begin position="270"/>
        <end position="292"/>
    </location>
</feature>
<evidence type="ECO:0000259" key="7">
    <source>
        <dbReference type="SMART" id="SM00849"/>
    </source>
</evidence>
<dbReference type="GO" id="GO:0005886">
    <property type="term" value="C:plasma membrane"/>
    <property type="evidence" value="ECO:0007669"/>
    <property type="project" value="UniProtKB-SubCell"/>
</dbReference>
<dbReference type="Proteomes" id="UP000199305">
    <property type="component" value="Unassembled WGS sequence"/>
</dbReference>
<dbReference type="PANTHER" id="PTHR30619:SF1">
    <property type="entry name" value="RECOMBINATION PROTEIN 2"/>
    <property type="match status" value="1"/>
</dbReference>
<feature type="domain" description="Metallo-beta-lactamase" evidence="7">
    <location>
        <begin position="563"/>
        <end position="731"/>
    </location>
</feature>
<dbReference type="InterPro" id="IPR035681">
    <property type="entry name" value="ComA-like_MBL"/>
</dbReference>
<evidence type="ECO:0000313" key="9">
    <source>
        <dbReference type="Proteomes" id="UP000199305"/>
    </source>
</evidence>
<dbReference type="RefSeq" id="WP_175453068.1">
    <property type="nucleotide sequence ID" value="NZ_FNFH01000003.1"/>
</dbReference>
<protein>
    <submittedName>
        <fullName evidence="8">Competence protein ComEC</fullName>
    </submittedName>
</protein>
<feature type="transmembrane region" description="Helical" evidence="6">
    <location>
        <begin position="419"/>
        <end position="443"/>
    </location>
</feature>
<dbReference type="Pfam" id="PF00753">
    <property type="entry name" value="Lactamase_B"/>
    <property type="match status" value="1"/>
</dbReference>
<evidence type="ECO:0000256" key="5">
    <source>
        <dbReference type="ARBA" id="ARBA00023136"/>
    </source>
</evidence>
<evidence type="ECO:0000256" key="4">
    <source>
        <dbReference type="ARBA" id="ARBA00022989"/>
    </source>
</evidence>
<organism evidence="8 9">
    <name type="scientific">Microbulbifer yueqingensis</name>
    <dbReference type="NCBI Taxonomy" id="658219"/>
    <lineage>
        <taxon>Bacteria</taxon>
        <taxon>Pseudomonadati</taxon>
        <taxon>Pseudomonadota</taxon>
        <taxon>Gammaproteobacteria</taxon>
        <taxon>Cellvibrionales</taxon>
        <taxon>Microbulbiferaceae</taxon>
        <taxon>Microbulbifer</taxon>
    </lineage>
</organism>
<evidence type="ECO:0000256" key="2">
    <source>
        <dbReference type="ARBA" id="ARBA00022475"/>
    </source>
</evidence>
<feature type="transmembrane region" description="Helical" evidence="6">
    <location>
        <begin position="304"/>
        <end position="322"/>
    </location>
</feature>
<dbReference type="InterPro" id="IPR036866">
    <property type="entry name" value="RibonucZ/Hydroxyglut_hydro"/>
</dbReference>
<evidence type="ECO:0000256" key="1">
    <source>
        <dbReference type="ARBA" id="ARBA00004651"/>
    </source>
</evidence>
<dbReference type="SMART" id="SM00849">
    <property type="entry name" value="Lactamase_B"/>
    <property type="match status" value="1"/>
</dbReference>
<keyword evidence="2" id="KW-1003">Cell membrane</keyword>
<dbReference type="Pfam" id="PF03772">
    <property type="entry name" value="Competence"/>
    <property type="match status" value="1"/>
</dbReference>